<accession>A0ABM3HJG0</accession>
<keyword evidence="2" id="KW-1133">Transmembrane helix</keyword>
<organism evidence="3 4">
    <name type="scientific">Rhodamnia argentea</name>
    <dbReference type="NCBI Taxonomy" id="178133"/>
    <lineage>
        <taxon>Eukaryota</taxon>
        <taxon>Viridiplantae</taxon>
        <taxon>Streptophyta</taxon>
        <taxon>Embryophyta</taxon>
        <taxon>Tracheophyta</taxon>
        <taxon>Spermatophyta</taxon>
        <taxon>Magnoliopsida</taxon>
        <taxon>eudicotyledons</taxon>
        <taxon>Gunneridae</taxon>
        <taxon>Pentapetalae</taxon>
        <taxon>rosids</taxon>
        <taxon>malvids</taxon>
        <taxon>Myrtales</taxon>
        <taxon>Myrtaceae</taxon>
        <taxon>Myrtoideae</taxon>
        <taxon>Myrteae</taxon>
        <taxon>Australasian group</taxon>
        <taxon>Rhodamnia</taxon>
    </lineage>
</organism>
<feature type="compositionally biased region" description="Gly residues" evidence="1">
    <location>
        <begin position="76"/>
        <end position="86"/>
    </location>
</feature>
<keyword evidence="2" id="KW-0472">Membrane</keyword>
<keyword evidence="2" id="KW-0812">Transmembrane</keyword>
<feature type="region of interest" description="Disordered" evidence="1">
    <location>
        <begin position="1"/>
        <end position="32"/>
    </location>
</feature>
<evidence type="ECO:0000256" key="2">
    <source>
        <dbReference type="SAM" id="Phobius"/>
    </source>
</evidence>
<feature type="transmembrane region" description="Helical" evidence="2">
    <location>
        <begin position="38"/>
        <end position="60"/>
    </location>
</feature>
<name>A0ABM3HJG0_9MYRT</name>
<feature type="region of interest" description="Disordered" evidence="1">
    <location>
        <begin position="75"/>
        <end position="98"/>
    </location>
</feature>
<protein>
    <submittedName>
        <fullName evidence="4">Uncharacterized protein LOC125315561</fullName>
    </submittedName>
</protein>
<gene>
    <name evidence="4" type="primary">LOC125315561</name>
</gene>
<reference evidence="4" key="1">
    <citation type="submission" date="2025-08" db="UniProtKB">
        <authorList>
            <consortium name="RefSeq"/>
        </authorList>
    </citation>
    <scope>IDENTIFICATION</scope>
    <source>
        <tissue evidence="4">Leaf</tissue>
    </source>
</reference>
<evidence type="ECO:0000313" key="3">
    <source>
        <dbReference type="Proteomes" id="UP000827889"/>
    </source>
</evidence>
<dbReference type="RefSeq" id="XP_048136736.1">
    <property type="nucleotide sequence ID" value="XM_048280779.1"/>
</dbReference>
<evidence type="ECO:0000313" key="4">
    <source>
        <dbReference type="RefSeq" id="XP_048136736.1"/>
    </source>
</evidence>
<evidence type="ECO:0000256" key="1">
    <source>
        <dbReference type="SAM" id="MobiDB-lite"/>
    </source>
</evidence>
<sequence length="139" mass="14506">PELCVSGKSCKTDVTSTGGGSSDTTLTSSGKKSSKLPAILGGTIPAFFIFWIIVGVAIVLHQQRKRAAIASMTAGQTGGANTGNGGPQAMADNGQMGGKLGQVAMNEFRVNMEQQVSNEISELIHEQVQDNDNRGIRNN</sequence>
<keyword evidence="3" id="KW-1185">Reference proteome</keyword>
<feature type="compositionally biased region" description="Low complexity" evidence="1">
    <location>
        <begin position="12"/>
        <end position="31"/>
    </location>
</feature>
<dbReference type="Proteomes" id="UP000827889">
    <property type="component" value="Chromosome 6"/>
</dbReference>
<feature type="non-terminal residue" evidence="4">
    <location>
        <position position="1"/>
    </location>
</feature>
<dbReference type="GeneID" id="125315561"/>
<proteinExistence type="predicted"/>